<dbReference type="PROSITE" id="PS50096">
    <property type="entry name" value="IQ"/>
    <property type="match status" value="1"/>
</dbReference>
<evidence type="ECO:0000313" key="9">
    <source>
        <dbReference type="Proteomes" id="UP000558509"/>
    </source>
</evidence>
<organism evidence="8 9">
    <name type="scientific">Thryothorus ludovicianus</name>
    <name type="common">Carolina wren</name>
    <name type="synonym">Sylvia ludoviciana</name>
    <dbReference type="NCBI Taxonomy" id="74200"/>
    <lineage>
        <taxon>Eukaryota</taxon>
        <taxon>Metazoa</taxon>
        <taxon>Chordata</taxon>
        <taxon>Craniata</taxon>
        <taxon>Vertebrata</taxon>
        <taxon>Euteleostomi</taxon>
        <taxon>Archelosauria</taxon>
        <taxon>Archosauria</taxon>
        <taxon>Dinosauria</taxon>
        <taxon>Saurischia</taxon>
        <taxon>Theropoda</taxon>
        <taxon>Coelurosauria</taxon>
        <taxon>Aves</taxon>
        <taxon>Neognathae</taxon>
        <taxon>Neoaves</taxon>
        <taxon>Telluraves</taxon>
        <taxon>Australaves</taxon>
        <taxon>Passeriformes</taxon>
        <taxon>Certhiidae</taxon>
        <taxon>Troglodytinae</taxon>
        <taxon>Thryothorus</taxon>
    </lineage>
</organism>
<feature type="region of interest" description="Disordered" evidence="7">
    <location>
        <begin position="80"/>
        <end position="121"/>
    </location>
</feature>
<keyword evidence="9" id="KW-1185">Reference proteome</keyword>
<evidence type="ECO:0000256" key="1">
    <source>
        <dbReference type="ARBA" id="ARBA00004245"/>
    </source>
</evidence>
<dbReference type="GO" id="GO:0005856">
    <property type="term" value="C:cytoskeleton"/>
    <property type="evidence" value="ECO:0007669"/>
    <property type="project" value="UniProtKB-SubCell"/>
</dbReference>
<keyword evidence="5" id="KW-0966">Cell projection</keyword>
<comment type="subcellular location">
    <subcellularLocation>
        <location evidence="2">Cell projection</location>
    </subcellularLocation>
    <subcellularLocation>
        <location evidence="1">Cytoplasm</location>
        <location evidence="1">Cytoskeleton</location>
    </subcellularLocation>
</comment>
<feature type="non-terminal residue" evidence="8">
    <location>
        <position position="417"/>
    </location>
</feature>
<evidence type="ECO:0000256" key="3">
    <source>
        <dbReference type="ARBA" id="ARBA00022490"/>
    </source>
</evidence>
<dbReference type="GO" id="GO:0036126">
    <property type="term" value="C:sperm flagellum"/>
    <property type="evidence" value="ECO:0007669"/>
    <property type="project" value="TreeGrafter"/>
</dbReference>
<keyword evidence="4" id="KW-0206">Cytoskeleton</keyword>
<dbReference type="Proteomes" id="UP000558509">
    <property type="component" value="Unassembled WGS sequence"/>
</dbReference>
<dbReference type="InterPro" id="IPR042618">
    <property type="entry name" value="IQCG"/>
</dbReference>
<feature type="coiled-coil region" evidence="6">
    <location>
        <begin position="178"/>
        <end position="223"/>
    </location>
</feature>
<evidence type="ECO:0000256" key="7">
    <source>
        <dbReference type="SAM" id="MobiDB-lite"/>
    </source>
</evidence>
<feature type="non-terminal residue" evidence="8">
    <location>
        <position position="1"/>
    </location>
</feature>
<evidence type="ECO:0000256" key="5">
    <source>
        <dbReference type="ARBA" id="ARBA00023273"/>
    </source>
</evidence>
<comment type="caution">
    <text evidence="8">The sequence shown here is derived from an EMBL/GenBank/DDBJ whole genome shotgun (WGS) entry which is preliminary data.</text>
</comment>
<evidence type="ECO:0000256" key="6">
    <source>
        <dbReference type="SAM" id="Coils"/>
    </source>
</evidence>
<dbReference type="GO" id="GO:0005737">
    <property type="term" value="C:cytoplasm"/>
    <property type="evidence" value="ECO:0007669"/>
    <property type="project" value="TreeGrafter"/>
</dbReference>
<dbReference type="GO" id="GO:0007288">
    <property type="term" value="P:sperm axoneme assembly"/>
    <property type="evidence" value="ECO:0007669"/>
    <property type="project" value="TreeGrafter"/>
</dbReference>
<gene>
    <name evidence="8" type="primary">Iqcg</name>
    <name evidence="8" type="ORF">THRLUD_R08744</name>
</gene>
<dbReference type="EMBL" id="VZTB01010552">
    <property type="protein sequence ID" value="NXA78886.1"/>
    <property type="molecule type" value="Genomic_DNA"/>
</dbReference>
<protein>
    <submittedName>
        <fullName evidence="8">DRC9 protein</fullName>
    </submittedName>
</protein>
<evidence type="ECO:0000313" key="8">
    <source>
        <dbReference type="EMBL" id="NXA78886.1"/>
    </source>
</evidence>
<dbReference type="PANTHER" id="PTHR14871">
    <property type="entry name" value="DYNEIN REGULATORY COMPLEX PROTEIN 9"/>
    <property type="match status" value="1"/>
</dbReference>
<dbReference type="AlphaFoldDB" id="A0A7K7YLI8"/>
<feature type="compositionally biased region" description="Polar residues" evidence="7">
    <location>
        <begin position="83"/>
        <end position="92"/>
    </location>
</feature>
<dbReference type="PANTHER" id="PTHR14871:SF1">
    <property type="entry name" value="DYNEIN REGULATORY COMPLEX PROTEIN 9"/>
    <property type="match status" value="1"/>
</dbReference>
<evidence type="ECO:0000256" key="4">
    <source>
        <dbReference type="ARBA" id="ARBA00023212"/>
    </source>
</evidence>
<sequence length="417" mass="48746">MEKITHLEALMFSAVLENCVDQLAILGCIMPVPHEDKTDINHVCLSYYLFPLPLFSYFFPIQQIKEMTQEKLDMKPPELMSAKQESGETTLENTEHKQQQGETEDQKSPRHSSKTSKKSTTRALEKLKKIYADMQYANDVITVTMKKMEELGTFSSLTDANKREKAKRNKFYDSLIREEKGKKEIKALEKQLQDVKKQTNKYLQDQDNVIDSLKDKLQEKMARLNKESYYMKRNADLQIHQTQKKCSIAENALEKEIQASPSPWPILEGISIYLKSKTDEEIKLHAETENFLTQQYQKVKEKLEYWMEKYEKDTTAKDEELDDLKALKAENLETMQRFAKECLTFQATIIIDRTEKETKRKQIEQEALELKSAIKVQAWWKGTMVRRFLGPYQELEKRLKEKLAGKEAGKEKSGAKR</sequence>
<dbReference type="CDD" id="cd23766">
    <property type="entry name" value="IQCG"/>
    <property type="match status" value="1"/>
</dbReference>
<keyword evidence="6" id="KW-0175">Coiled coil</keyword>
<proteinExistence type="predicted"/>
<reference evidence="8 9" key="1">
    <citation type="submission" date="2019-09" db="EMBL/GenBank/DDBJ databases">
        <title>Bird 10,000 Genomes (B10K) Project - Family phase.</title>
        <authorList>
            <person name="Zhang G."/>
        </authorList>
    </citation>
    <scope>NUCLEOTIDE SEQUENCE [LARGE SCALE GENOMIC DNA]</scope>
    <source>
        <strain evidence="8">B10K-DU-001-68</strain>
        <tissue evidence="8">Muscle</tissue>
    </source>
</reference>
<feature type="coiled-coil region" evidence="6">
    <location>
        <begin position="307"/>
        <end position="412"/>
    </location>
</feature>
<accession>A0A7K7YLI8</accession>
<keyword evidence="3" id="KW-0963">Cytoplasm</keyword>
<evidence type="ECO:0000256" key="2">
    <source>
        <dbReference type="ARBA" id="ARBA00004316"/>
    </source>
</evidence>
<feature type="compositionally biased region" description="Basic and acidic residues" evidence="7">
    <location>
        <begin position="93"/>
        <end position="108"/>
    </location>
</feature>
<name>A0A7K7YLI8_THRLU</name>
<feature type="compositionally biased region" description="Basic residues" evidence="7">
    <location>
        <begin position="109"/>
        <end position="120"/>
    </location>
</feature>